<feature type="domain" description="BTB" evidence="3">
    <location>
        <begin position="26"/>
        <end position="97"/>
    </location>
</feature>
<proteinExistence type="predicted"/>
<keyword evidence="2" id="KW-0677">Repeat</keyword>
<dbReference type="PROSITE" id="PS50097">
    <property type="entry name" value="BTB"/>
    <property type="match status" value="1"/>
</dbReference>
<dbReference type="SUPFAM" id="SSF54695">
    <property type="entry name" value="POZ domain"/>
    <property type="match status" value="1"/>
</dbReference>
<gene>
    <name evidence="4" type="ORF">MGAL_10B014627</name>
</gene>
<organism evidence="4 5">
    <name type="scientific">Mytilus galloprovincialis</name>
    <name type="common">Mediterranean mussel</name>
    <dbReference type="NCBI Taxonomy" id="29158"/>
    <lineage>
        <taxon>Eukaryota</taxon>
        <taxon>Metazoa</taxon>
        <taxon>Spiralia</taxon>
        <taxon>Lophotrochozoa</taxon>
        <taxon>Mollusca</taxon>
        <taxon>Bivalvia</taxon>
        <taxon>Autobranchia</taxon>
        <taxon>Pteriomorphia</taxon>
        <taxon>Mytilida</taxon>
        <taxon>Mytiloidea</taxon>
        <taxon>Mytilidae</taxon>
        <taxon>Mytilinae</taxon>
        <taxon>Mytilus</taxon>
    </lineage>
</organism>
<dbReference type="Gene3D" id="3.30.710.10">
    <property type="entry name" value="Potassium Channel Kv1.1, Chain A"/>
    <property type="match status" value="1"/>
</dbReference>
<dbReference type="EMBL" id="UYJE01008164">
    <property type="protein sequence ID" value="VDI61683.1"/>
    <property type="molecule type" value="Genomic_DNA"/>
</dbReference>
<evidence type="ECO:0000313" key="5">
    <source>
        <dbReference type="Proteomes" id="UP000596742"/>
    </source>
</evidence>
<evidence type="ECO:0000259" key="3">
    <source>
        <dbReference type="PROSITE" id="PS50097"/>
    </source>
</evidence>
<dbReference type="SMART" id="SM00225">
    <property type="entry name" value="BTB"/>
    <property type="match status" value="1"/>
</dbReference>
<evidence type="ECO:0000256" key="1">
    <source>
        <dbReference type="ARBA" id="ARBA00022441"/>
    </source>
</evidence>
<dbReference type="PANTHER" id="PTHR24412:SF304">
    <property type="entry name" value="KELCH-LIKE PROTEIN 23"/>
    <property type="match status" value="1"/>
</dbReference>
<dbReference type="Proteomes" id="UP000596742">
    <property type="component" value="Unassembled WGS sequence"/>
</dbReference>
<protein>
    <recommendedName>
        <fullName evidence="3">BTB domain-containing protein</fullName>
    </recommendedName>
</protein>
<reference evidence="4" key="1">
    <citation type="submission" date="2018-11" db="EMBL/GenBank/DDBJ databases">
        <authorList>
            <person name="Alioto T."/>
            <person name="Alioto T."/>
        </authorList>
    </citation>
    <scope>NUCLEOTIDE SEQUENCE</scope>
</reference>
<evidence type="ECO:0000313" key="4">
    <source>
        <dbReference type="EMBL" id="VDI61683.1"/>
    </source>
</evidence>
<dbReference type="InterPro" id="IPR011333">
    <property type="entry name" value="SKP1/BTB/POZ_sf"/>
</dbReference>
<comment type="caution">
    <text evidence="4">The sequence shown here is derived from an EMBL/GenBank/DDBJ whole genome shotgun (WGS) entry which is preliminary data.</text>
</comment>
<dbReference type="OrthoDB" id="6357972at2759"/>
<keyword evidence="5" id="KW-1185">Reference proteome</keyword>
<accession>A0A8B6GBB0</accession>
<sequence length="127" mass="14991">MEVKYENYFKSAFTKMHKYLQDDLFYDVTLRCGTTIIKGHKLVLSSLSDYFKNMFLYKTKDEQDESEEYSLDRSIIKPHVIELMVNFAYTGIILIDDSNVQDILIAANFLQVDFVSLECERFMVKKN</sequence>
<dbReference type="AlphaFoldDB" id="A0A8B6GBB0"/>
<keyword evidence="1" id="KW-0880">Kelch repeat</keyword>
<dbReference type="Pfam" id="PF00651">
    <property type="entry name" value="BTB"/>
    <property type="match status" value="1"/>
</dbReference>
<dbReference type="PANTHER" id="PTHR24412">
    <property type="entry name" value="KELCH PROTEIN"/>
    <property type="match status" value="1"/>
</dbReference>
<name>A0A8B6GBB0_MYTGA</name>
<dbReference type="InterPro" id="IPR000210">
    <property type="entry name" value="BTB/POZ_dom"/>
</dbReference>
<evidence type="ECO:0000256" key="2">
    <source>
        <dbReference type="ARBA" id="ARBA00022737"/>
    </source>
</evidence>